<sequence>MTGFNLPPVGDLDVEDLLTLPKGYRYELHEGNLVIMTPASFWHRDIAHRILLMLRAAGVRAYLDPGVLGDRPRDCRLPDVGVVTELPSGKRSYSNLPGSAYSLLAEVVSPNSLNGEYTHKMEWYAERGIPEYWIVDQAPDDSEDDALVLIHRLETFGGKSVYGFERSLLLSELEAEYRAEKA</sequence>
<name>A0ABQ3Z8X9_9ACTN</name>
<reference evidence="2 3" key="1">
    <citation type="submission" date="2021-01" db="EMBL/GenBank/DDBJ databases">
        <title>Whole genome shotgun sequence of Actinoplanes durhamensis NBRC 14914.</title>
        <authorList>
            <person name="Komaki H."/>
            <person name="Tamura T."/>
        </authorList>
    </citation>
    <scope>NUCLEOTIDE SEQUENCE [LARGE SCALE GENOMIC DNA]</scope>
    <source>
        <strain evidence="2 3">NBRC 14914</strain>
    </source>
</reference>
<dbReference type="CDD" id="cd06260">
    <property type="entry name" value="DUF820-like"/>
    <property type="match status" value="1"/>
</dbReference>
<dbReference type="InterPro" id="IPR008538">
    <property type="entry name" value="Uma2"/>
</dbReference>
<protein>
    <recommendedName>
        <fullName evidence="1">Putative restriction endonuclease domain-containing protein</fullName>
    </recommendedName>
</protein>
<evidence type="ECO:0000259" key="1">
    <source>
        <dbReference type="Pfam" id="PF05685"/>
    </source>
</evidence>
<evidence type="ECO:0000313" key="2">
    <source>
        <dbReference type="EMBL" id="GIE06287.1"/>
    </source>
</evidence>
<dbReference type="Gene3D" id="3.90.1570.10">
    <property type="entry name" value="tt1808, chain A"/>
    <property type="match status" value="1"/>
</dbReference>
<dbReference type="Pfam" id="PF05685">
    <property type="entry name" value="Uma2"/>
    <property type="match status" value="1"/>
</dbReference>
<dbReference type="InterPro" id="IPR011335">
    <property type="entry name" value="Restrct_endonuc-II-like"/>
</dbReference>
<feature type="domain" description="Putative restriction endonuclease" evidence="1">
    <location>
        <begin position="15"/>
        <end position="154"/>
    </location>
</feature>
<dbReference type="PANTHER" id="PTHR35400:SF3">
    <property type="entry name" value="SLL1072 PROTEIN"/>
    <property type="match status" value="1"/>
</dbReference>
<keyword evidence="3" id="KW-1185">Reference proteome</keyword>
<evidence type="ECO:0000313" key="3">
    <source>
        <dbReference type="Proteomes" id="UP000637628"/>
    </source>
</evidence>
<dbReference type="InterPro" id="IPR012296">
    <property type="entry name" value="Nuclease_put_TT1808"/>
</dbReference>
<dbReference type="SUPFAM" id="SSF52980">
    <property type="entry name" value="Restriction endonuclease-like"/>
    <property type="match status" value="1"/>
</dbReference>
<gene>
    <name evidence="2" type="ORF">Adu01nite_76370</name>
</gene>
<dbReference type="PANTHER" id="PTHR35400">
    <property type="entry name" value="SLR1083 PROTEIN"/>
    <property type="match status" value="1"/>
</dbReference>
<dbReference type="EMBL" id="BOML01000060">
    <property type="protein sequence ID" value="GIE06287.1"/>
    <property type="molecule type" value="Genomic_DNA"/>
</dbReference>
<organism evidence="2 3">
    <name type="scientific">Paractinoplanes durhamensis</name>
    <dbReference type="NCBI Taxonomy" id="113563"/>
    <lineage>
        <taxon>Bacteria</taxon>
        <taxon>Bacillati</taxon>
        <taxon>Actinomycetota</taxon>
        <taxon>Actinomycetes</taxon>
        <taxon>Micromonosporales</taxon>
        <taxon>Micromonosporaceae</taxon>
        <taxon>Paractinoplanes</taxon>
    </lineage>
</organism>
<proteinExistence type="predicted"/>
<dbReference type="RefSeq" id="WP_203734152.1">
    <property type="nucleotide sequence ID" value="NZ_BAAATX010000071.1"/>
</dbReference>
<dbReference type="Proteomes" id="UP000637628">
    <property type="component" value="Unassembled WGS sequence"/>
</dbReference>
<comment type="caution">
    <text evidence="2">The sequence shown here is derived from an EMBL/GenBank/DDBJ whole genome shotgun (WGS) entry which is preliminary data.</text>
</comment>
<accession>A0ABQ3Z8X9</accession>